<proteinExistence type="inferred from homology"/>
<dbReference type="InterPro" id="IPR015422">
    <property type="entry name" value="PyrdxlP-dep_Trfase_small"/>
</dbReference>
<evidence type="ECO:0000256" key="4">
    <source>
        <dbReference type="ARBA" id="ARBA00022576"/>
    </source>
</evidence>
<dbReference type="HAMAP" id="MF_00160">
    <property type="entry name" value="SerC_aminotrans_5"/>
    <property type="match status" value="1"/>
</dbReference>
<evidence type="ECO:0000256" key="11">
    <source>
        <dbReference type="HAMAP-Rule" id="MF_00160"/>
    </source>
</evidence>
<evidence type="ECO:0000256" key="10">
    <source>
        <dbReference type="ARBA" id="ARBA00049007"/>
    </source>
</evidence>
<dbReference type="GO" id="GO:0030170">
    <property type="term" value="F:pyridoxal phosphate binding"/>
    <property type="evidence" value="ECO:0007669"/>
    <property type="project" value="UniProtKB-UniRule"/>
</dbReference>
<comment type="function">
    <text evidence="1 11">Catalyzes the reversible conversion of 3-phosphohydroxypyruvate to phosphoserine and of 3-hydroxy-2-oxo-4-phosphonooxybutanoate to phosphohydroxythreonine.</text>
</comment>
<evidence type="ECO:0000256" key="1">
    <source>
        <dbReference type="ARBA" id="ARBA00003483"/>
    </source>
</evidence>
<dbReference type="InterPro" id="IPR015421">
    <property type="entry name" value="PyrdxlP-dep_Trfase_major"/>
</dbReference>
<dbReference type="Gene3D" id="3.40.640.10">
    <property type="entry name" value="Type I PLP-dependent aspartate aminotransferase-like (Major domain)"/>
    <property type="match status" value="1"/>
</dbReference>
<keyword evidence="7 11" id="KW-0663">Pyridoxal phosphate</keyword>
<evidence type="ECO:0000256" key="2">
    <source>
        <dbReference type="ARBA" id="ARBA00005099"/>
    </source>
</evidence>
<comment type="subunit">
    <text evidence="11">Homodimer.</text>
</comment>
<feature type="binding site" evidence="11">
    <location>
        <position position="202"/>
    </location>
    <ligand>
        <name>pyridoxal 5'-phosphate</name>
        <dbReference type="ChEBI" id="CHEBI:597326"/>
    </ligand>
</feature>
<dbReference type="PIRSF" id="PIRSF000525">
    <property type="entry name" value="SerC"/>
    <property type="match status" value="1"/>
</dbReference>
<gene>
    <name evidence="11" type="primary">serC</name>
    <name evidence="14" type="ORF">PaecuDRAFT_4317</name>
</gene>
<comment type="subcellular location">
    <subcellularLocation>
        <location evidence="11">Cytoplasm</location>
    </subcellularLocation>
</comment>
<keyword evidence="15" id="KW-1185">Reference proteome</keyword>
<feature type="domain" description="Aminotransferase class V" evidence="13">
    <location>
        <begin position="12"/>
        <end position="349"/>
    </location>
</feature>
<comment type="similarity">
    <text evidence="3 11">Belongs to the class-V pyridoxal-phosphate-dependent aminotransferase family. SerC subfamily.</text>
</comment>
<dbReference type="InterPro" id="IPR020578">
    <property type="entry name" value="Aminotrans_V_PyrdxlP_BS"/>
</dbReference>
<dbReference type="Pfam" id="PF00266">
    <property type="entry name" value="Aminotran_5"/>
    <property type="match status" value="1"/>
</dbReference>
<dbReference type="PANTHER" id="PTHR43247">
    <property type="entry name" value="PHOSPHOSERINE AMINOTRANSFERASE"/>
    <property type="match status" value="1"/>
</dbReference>
<dbReference type="InterPro" id="IPR000192">
    <property type="entry name" value="Aminotrans_V_dom"/>
</dbReference>
<dbReference type="PANTHER" id="PTHR43247:SF1">
    <property type="entry name" value="PHOSPHOSERINE AMINOTRANSFERASE"/>
    <property type="match status" value="1"/>
</dbReference>
<dbReference type="FunFam" id="3.40.640.10:FF:000010">
    <property type="entry name" value="Phosphoserine aminotransferase"/>
    <property type="match status" value="1"/>
</dbReference>
<comment type="catalytic activity">
    <reaction evidence="10 11 12">
        <text>O-phospho-L-serine + 2-oxoglutarate = 3-phosphooxypyruvate + L-glutamate</text>
        <dbReference type="Rhea" id="RHEA:14329"/>
        <dbReference type="ChEBI" id="CHEBI:16810"/>
        <dbReference type="ChEBI" id="CHEBI:18110"/>
        <dbReference type="ChEBI" id="CHEBI:29985"/>
        <dbReference type="ChEBI" id="CHEBI:57524"/>
        <dbReference type="EC" id="2.6.1.52"/>
    </reaction>
</comment>
<dbReference type="SUPFAM" id="SSF53383">
    <property type="entry name" value="PLP-dependent transferases"/>
    <property type="match status" value="1"/>
</dbReference>
<dbReference type="NCBIfam" id="NF003764">
    <property type="entry name" value="PRK05355.1"/>
    <property type="match status" value="1"/>
</dbReference>
<dbReference type="NCBIfam" id="TIGR01364">
    <property type="entry name" value="serC_1"/>
    <property type="match status" value="1"/>
</dbReference>
<evidence type="ECO:0000256" key="8">
    <source>
        <dbReference type="ARBA" id="ARBA00023299"/>
    </source>
</evidence>
<protein>
    <recommendedName>
        <fullName evidence="11">Phosphoserine aminotransferase</fullName>
        <ecNumber evidence="11">2.6.1.52</ecNumber>
    </recommendedName>
    <alternativeName>
        <fullName evidence="11">Phosphohydroxythreonine aminotransferase</fullName>
        <shortName evidence="11">PSAT</shortName>
    </alternativeName>
</protein>
<comment type="pathway">
    <text evidence="2 11 12">Amino-acid biosynthesis; L-serine biosynthesis; L-serine from 3-phospho-D-glycerate: step 2/3.</text>
</comment>
<evidence type="ECO:0000256" key="7">
    <source>
        <dbReference type="ARBA" id="ARBA00022898"/>
    </source>
</evidence>
<keyword evidence="4 11" id="KW-0032">Aminotransferase</keyword>
<dbReference type="InterPro" id="IPR015424">
    <property type="entry name" value="PyrdxlP-dep_Trfase"/>
</dbReference>
<dbReference type="GO" id="GO:0004648">
    <property type="term" value="F:O-phospho-L-serine:2-oxoglutarate aminotransferase activity"/>
    <property type="evidence" value="ECO:0007669"/>
    <property type="project" value="UniProtKB-UniRule"/>
</dbReference>
<evidence type="ECO:0000256" key="9">
    <source>
        <dbReference type="ARBA" id="ARBA00047630"/>
    </source>
</evidence>
<reference evidence="14 15" key="1">
    <citation type="submission" date="2010-07" db="EMBL/GenBank/DDBJ databases">
        <title>The draft genome of Paenibacillus curdlanolyticus YK9.</title>
        <authorList>
            <consortium name="US DOE Joint Genome Institute (JGI-PGF)"/>
            <person name="Lucas S."/>
            <person name="Copeland A."/>
            <person name="Lapidus A."/>
            <person name="Cheng J.-F."/>
            <person name="Bruce D."/>
            <person name="Goodwin L."/>
            <person name="Pitluck S."/>
            <person name="Land M.L."/>
            <person name="Hauser L."/>
            <person name="Chang Y.-J."/>
            <person name="Jeffries C."/>
            <person name="Anderson I.J."/>
            <person name="Johnson E."/>
            <person name="Loganathan U."/>
            <person name="Mulhopadhyay B."/>
            <person name="Kyrpides N."/>
            <person name="Woyke T.J."/>
        </authorList>
    </citation>
    <scope>NUCLEOTIDE SEQUENCE [LARGE SCALE GENOMIC DNA]</scope>
    <source>
        <strain evidence="14 15">YK9</strain>
    </source>
</reference>
<dbReference type="STRING" id="717606.PaecuDRAFT_4317"/>
<accession>E0IF76</accession>
<dbReference type="GO" id="GO:0005737">
    <property type="term" value="C:cytoplasm"/>
    <property type="evidence" value="ECO:0007669"/>
    <property type="project" value="UniProtKB-SubCell"/>
</dbReference>
<comment type="catalytic activity">
    <reaction evidence="9 11">
        <text>4-(phosphooxy)-L-threonine + 2-oxoglutarate = (R)-3-hydroxy-2-oxo-4-phosphooxybutanoate + L-glutamate</text>
        <dbReference type="Rhea" id="RHEA:16573"/>
        <dbReference type="ChEBI" id="CHEBI:16810"/>
        <dbReference type="ChEBI" id="CHEBI:29985"/>
        <dbReference type="ChEBI" id="CHEBI:58452"/>
        <dbReference type="ChEBI" id="CHEBI:58538"/>
        <dbReference type="EC" id="2.6.1.52"/>
    </reaction>
</comment>
<sequence length="367" mass="40975">MKAKETLHTRLYNFNPGPAALPLSVLEEVKHTTVEYGGRGISLMEMSHRSKPVEALVHTAEQQLLEQMELASGYRALFMGGGASMQFAMLPLNLLTKGAAADYILSGSFSEKAEQEARYIGQTRIAASTKASNWQQVPDVRDISIPADSAYVHITTNNTIEGSRFNAFPRTGDVPLIADMTSDLLSRRIDYRQFDMIYAGAQKNIGPAGITAVIIREELLARCSQQIPLIWRYETYASNDSLYNTPPVHTLYVLERMLQWTKQQGGIDQIEERNRAKAALLYAMIDGSDGFYKGMIDAEHRSDMNVTWRLPSEELERQFVLEAEQRGFIGLAGHRSVGGLRASVYNAVPVAACEALADFMREFMNKH</sequence>
<feature type="modified residue" description="N6-(pyridoxal phosphate)lysine" evidence="11">
    <location>
        <position position="203"/>
    </location>
</feature>
<dbReference type="AlphaFoldDB" id="E0IF76"/>
<feature type="binding site" evidence="11">
    <location>
        <begin position="244"/>
        <end position="245"/>
    </location>
    <ligand>
        <name>pyridoxal 5'-phosphate</name>
        <dbReference type="ChEBI" id="CHEBI:597326"/>
    </ligand>
</feature>
<dbReference type="UniPathway" id="UPA00135">
    <property type="reaction ID" value="UER00197"/>
</dbReference>
<dbReference type="eggNOG" id="COG1932">
    <property type="taxonomic scope" value="Bacteria"/>
</dbReference>
<feature type="binding site" evidence="11">
    <location>
        <position position="179"/>
    </location>
    <ligand>
        <name>pyridoxal 5'-phosphate</name>
        <dbReference type="ChEBI" id="CHEBI:597326"/>
    </ligand>
</feature>
<dbReference type="Gene3D" id="3.90.1150.10">
    <property type="entry name" value="Aspartate Aminotransferase, domain 1"/>
    <property type="match status" value="1"/>
</dbReference>
<dbReference type="PROSITE" id="PS00595">
    <property type="entry name" value="AA_TRANSFER_CLASS_5"/>
    <property type="match status" value="1"/>
</dbReference>
<dbReference type="EMBL" id="AEDD01000013">
    <property type="protein sequence ID" value="EFM08852.1"/>
    <property type="molecule type" value="Genomic_DNA"/>
</dbReference>
<dbReference type="InterPro" id="IPR022278">
    <property type="entry name" value="Pser_aminoTfrase"/>
</dbReference>
<evidence type="ECO:0000313" key="15">
    <source>
        <dbReference type="Proteomes" id="UP000005387"/>
    </source>
</evidence>
<comment type="cofactor">
    <cofactor evidence="11">
        <name>pyridoxal 5'-phosphate</name>
        <dbReference type="ChEBI" id="CHEBI:597326"/>
    </cofactor>
    <text evidence="11">Binds 1 pyridoxal phosphate per subunit.</text>
</comment>
<dbReference type="FunFam" id="3.90.1150.10:FF:000006">
    <property type="entry name" value="Phosphoserine aminotransferase"/>
    <property type="match status" value="1"/>
</dbReference>
<evidence type="ECO:0000256" key="6">
    <source>
        <dbReference type="ARBA" id="ARBA00022679"/>
    </source>
</evidence>
<keyword evidence="6 11" id="KW-0808">Transferase</keyword>
<name>E0IF76_9BACL</name>
<feature type="binding site" evidence="11">
    <location>
        <position position="159"/>
    </location>
    <ligand>
        <name>pyridoxal 5'-phosphate</name>
        <dbReference type="ChEBI" id="CHEBI:597326"/>
    </ligand>
</feature>
<feature type="binding site" evidence="11">
    <location>
        <begin position="83"/>
        <end position="84"/>
    </location>
    <ligand>
        <name>pyridoxal 5'-phosphate</name>
        <dbReference type="ChEBI" id="CHEBI:597326"/>
    </ligand>
</feature>
<evidence type="ECO:0000256" key="5">
    <source>
        <dbReference type="ARBA" id="ARBA00022605"/>
    </source>
</evidence>
<organism evidence="14 15">
    <name type="scientific">Paenibacillus curdlanolyticus YK9</name>
    <dbReference type="NCBI Taxonomy" id="717606"/>
    <lineage>
        <taxon>Bacteria</taxon>
        <taxon>Bacillati</taxon>
        <taxon>Bacillota</taxon>
        <taxon>Bacilli</taxon>
        <taxon>Bacillales</taxon>
        <taxon>Paenibacillaceae</taxon>
        <taxon>Paenibacillus</taxon>
    </lineage>
</organism>
<dbReference type="EC" id="2.6.1.52" evidence="11"/>
<evidence type="ECO:0000256" key="3">
    <source>
        <dbReference type="ARBA" id="ARBA00006904"/>
    </source>
</evidence>
<keyword evidence="11" id="KW-0963">Cytoplasm</keyword>
<evidence type="ECO:0000313" key="14">
    <source>
        <dbReference type="EMBL" id="EFM08852.1"/>
    </source>
</evidence>
<dbReference type="GO" id="GO:0006564">
    <property type="term" value="P:L-serine biosynthetic process"/>
    <property type="evidence" value="ECO:0007669"/>
    <property type="project" value="UniProtKB-UniRule"/>
</dbReference>
<feature type="binding site" evidence="11">
    <location>
        <position position="49"/>
    </location>
    <ligand>
        <name>L-glutamate</name>
        <dbReference type="ChEBI" id="CHEBI:29985"/>
    </ligand>
</feature>
<feature type="binding site" evidence="11">
    <location>
        <position position="109"/>
    </location>
    <ligand>
        <name>pyridoxal 5'-phosphate</name>
        <dbReference type="ChEBI" id="CHEBI:597326"/>
    </ligand>
</feature>
<keyword evidence="5 11" id="KW-0028">Amino-acid biosynthesis</keyword>
<keyword evidence="8 11" id="KW-0718">Serine biosynthesis</keyword>
<comment type="caution">
    <text evidence="11">Lacks conserved residue(s) required for the propagation of feature annotation.</text>
</comment>
<dbReference type="RefSeq" id="WP_006040300.1">
    <property type="nucleotide sequence ID" value="NZ_AEDD01000013.1"/>
</dbReference>
<evidence type="ECO:0000256" key="12">
    <source>
        <dbReference type="RuleBase" id="RU004505"/>
    </source>
</evidence>
<evidence type="ECO:0000259" key="13">
    <source>
        <dbReference type="Pfam" id="PF00266"/>
    </source>
</evidence>
<dbReference type="Proteomes" id="UP000005387">
    <property type="component" value="Unassembled WGS sequence"/>
</dbReference>